<dbReference type="Gene3D" id="3.90.25.10">
    <property type="entry name" value="UDP-galactose 4-epimerase, domain 1"/>
    <property type="match status" value="1"/>
</dbReference>
<evidence type="ECO:0000313" key="2">
    <source>
        <dbReference type="EMBL" id="CAB4933971.1"/>
    </source>
</evidence>
<name>A0A6J7IT71_9ZZZZ</name>
<dbReference type="InterPro" id="IPR016040">
    <property type="entry name" value="NAD(P)-bd_dom"/>
</dbReference>
<dbReference type="PANTHER" id="PTHR47129:SF1">
    <property type="entry name" value="NMRA-LIKE DOMAIN-CONTAINING PROTEIN"/>
    <property type="match status" value="1"/>
</dbReference>
<accession>A0A6J7IT71</accession>
<dbReference type="SUPFAM" id="SSF51735">
    <property type="entry name" value="NAD(P)-binding Rossmann-fold domains"/>
    <property type="match status" value="1"/>
</dbReference>
<reference evidence="2" key="1">
    <citation type="submission" date="2020-05" db="EMBL/GenBank/DDBJ databases">
        <authorList>
            <person name="Chiriac C."/>
            <person name="Salcher M."/>
            <person name="Ghai R."/>
            <person name="Kavagutti S V."/>
        </authorList>
    </citation>
    <scope>NUCLEOTIDE SEQUENCE</scope>
</reference>
<protein>
    <submittedName>
        <fullName evidence="2">Unannotated protein</fullName>
    </submittedName>
</protein>
<dbReference type="Pfam" id="PF13460">
    <property type="entry name" value="NAD_binding_10"/>
    <property type="match status" value="1"/>
</dbReference>
<dbReference type="EMBL" id="CAFBMX010000006">
    <property type="protein sequence ID" value="CAB4933971.1"/>
    <property type="molecule type" value="Genomic_DNA"/>
</dbReference>
<dbReference type="PANTHER" id="PTHR47129">
    <property type="entry name" value="QUINONE OXIDOREDUCTASE 2"/>
    <property type="match status" value="1"/>
</dbReference>
<proteinExistence type="predicted"/>
<feature type="domain" description="NAD(P)-binding" evidence="1">
    <location>
        <begin position="10"/>
        <end position="193"/>
    </location>
</feature>
<sequence>MSHETIAISGASGALGSLLAELAVREQPAETVILTTRTPDALADLAALGAQVRFADFDEPESLTAAFAGAQRLALISASNVVGDRVTQHGAAIDAAAAAGVGHILFTSMPRVDEDDHPAGHAAREYRATELLLPPAGPAWTVLRNGPYAELNLVERIADSLVGGDLVTNTGDGGMAFVSRIDCAAAAYAVLTQDGHAGMTYDITGPASVSYGDVAALLTEVLGQPVGFRGIDDDEMAARFRAAAVPEEMVEPRVALGRAIRGGFFSAVSPTVEQLTGRPGLPVRSVLETHRDTLAAIVAAAA</sequence>
<gene>
    <name evidence="2" type="ORF">UFOPK3674_01350</name>
</gene>
<evidence type="ECO:0000259" key="1">
    <source>
        <dbReference type="Pfam" id="PF13460"/>
    </source>
</evidence>
<dbReference type="InterPro" id="IPR052718">
    <property type="entry name" value="NmrA-type_oxidoreductase"/>
</dbReference>
<dbReference type="Gene3D" id="3.40.50.720">
    <property type="entry name" value="NAD(P)-binding Rossmann-like Domain"/>
    <property type="match status" value="1"/>
</dbReference>
<dbReference type="AlphaFoldDB" id="A0A6J7IT71"/>
<dbReference type="InterPro" id="IPR036291">
    <property type="entry name" value="NAD(P)-bd_dom_sf"/>
</dbReference>
<organism evidence="2">
    <name type="scientific">freshwater metagenome</name>
    <dbReference type="NCBI Taxonomy" id="449393"/>
    <lineage>
        <taxon>unclassified sequences</taxon>
        <taxon>metagenomes</taxon>
        <taxon>ecological metagenomes</taxon>
    </lineage>
</organism>